<dbReference type="Gene3D" id="1.25.40.10">
    <property type="entry name" value="Tetratricopeptide repeat domain"/>
    <property type="match status" value="6"/>
</dbReference>
<dbReference type="Proteomes" id="UP001515500">
    <property type="component" value="Chromosome 18"/>
</dbReference>
<feature type="repeat" description="PPR" evidence="2">
    <location>
        <begin position="221"/>
        <end position="255"/>
    </location>
</feature>
<dbReference type="SUPFAM" id="SSF48452">
    <property type="entry name" value="TPR-like"/>
    <property type="match status" value="2"/>
</dbReference>
<feature type="repeat" description="PPR" evidence="2">
    <location>
        <begin position="392"/>
        <end position="422"/>
    </location>
</feature>
<dbReference type="NCBIfam" id="TIGR00756">
    <property type="entry name" value="PPR"/>
    <property type="match status" value="7"/>
</dbReference>
<accession>A0AB40CYY7</accession>
<dbReference type="FunFam" id="1.25.40.10:FF:000090">
    <property type="entry name" value="Pentatricopeptide repeat-containing protein, chloroplastic"/>
    <property type="match status" value="1"/>
</dbReference>
<dbReference type="GO" id="GO:0003723">
    <property type="term" value="F:RNA binding"/>
    <property type="evidence" value="ECO:0007669"/>
    <property type="project" value="InterPro"/>
</dbReference>
<dbReference type="FunFam" id="1.25.40.10:FF:000344">
    <property type="entry name" value="Pentatricopeptide repeat-containing protein"/>
    <property type="match status" value="1"/>
</dbReference>
<proteinExistence type="predicted"/>
<dbReference type="PANTHER" id="PTHR47926">
    <property type="entry name" value="PENTATRICOPEPTIDE REPEAT-CONTAINING PROTEIN"/>
    <property type="match status" value="1"/>
</dbReference>
<organism evidence="3 4">
    <name type="scientific">Dioscorea cayennensis subsp. rotundata</name>
    <name type="common">White Guinea yam</name>
    <name type="synonym">Dioscorea rotundata</name>
    <dbReference type="NCBI Taxonomy" id="55577"/>
    <lineage>
        <taxon>Eukaryota</taxon>
        <taxon>Viridiplantae</taxon>
        <taxon>Streptophyta</taxon>
        <taxon>Embryophyta</taxon>
        <taxon>Tracheophyta</taxon>
        <taxon>Spermatophyta</taxon>
        <taxon>Magnoliopsida</taxon>
        <taxon>Liliopsida</taxon>
        <taxon>Dioscoreales</taxon>
        <taxon>Dioscoreaceae</taxon>
        <taxon>Dioscorea</taxon>
    </lineage>
</organism>
<dbReference type="FunFam" id="1.25.40.10:FF:000031">
    <property type="entry name" value="Pentatricopeptide repeat-containing protein mitochondrial"/>
    <property type="match status" value="1"/>
</dbReference>
<dbReference type="InterPro" id="IPR046960">
    <property type="entry name" value="PPR_At4g14850-like_plant"/>
</dbReference>
<dbReference type="GO" id="GO:0009451">
    <property type="term" value="P:RNA modification"/>
    <property type="evidence" value="ECO:0007669"/>
    <property type="project" value="InterPro"/>
</dbReference>
<keyword evidence="3" id="KW-1185">Reference proteome</keyword>
<reference evidence="4" key="1">
    <citation type="submission" date="2025-08" db="UniProtKB">
        <authorList>
            <consortium name="RefSeq"/>
        </authorList>
    </citation>
    <scope>IDENTIFICATION</scope>
</reference>
<dbReference type="Pfam" id="PF01535">
    <property type="entry name" value="PPR"/>
    <property type="match status" value="4"/>
</dbReference>
<feature type="repeat" description="PPR" evidence="2">
    <location>
        <begin position="423"/>
        <end position="457"/>
    </location>
</feature>
<sequence length="649" mass="71752">MGFVFPRVLNRFSNPSTVVSWNSSIRANVAKGLYQTSLLLFRQMIQSGAPPDRLTFPFVLKACARISDVPASQSVHAHIVKDGLCSDVFVATAMMDAYFKCGLASDAEKLFDGMTERDVAAWNVIIAGLFEAGSIDRVFSHFRQMRVGGILPDSLTMISLMQSCARMRSLYLVKAFHCLGICIGVRDDVSVLNTWVAAYAKCEDLTSAELVFAEITAEARSIVSWNSMMAGYAYFGRYEQAIRLFCSMSLKGIRPDLSTTVSLLSAFNHSDALFEGMQVHGLVVKAGFELDVSVINTLISLYSKCGDVEAARYCFENMSERTHVSWTALIHGYARKGDIEETLSLFGAMEAAREKPDAVTVVAFLSACSQTGSLELGRLMNRYAIANGVFDNMVVLNALIDMYAKCGCVGNARRLFDSMTDKTVVSWTTMIAGHAMNGDAEEALDVFSRMLESKLKPNHVTFLAVLQACTHGGFLEKGWDYFKMMSRLYGIKPRLEHYACMVDLLGRRGRVKEALEFISSMPFEPDAGVWGALLGACIMHHETDIGEYAANRLFELDPQAAVPYVSIANIYAEKKRWDGVAKIRTMMKRSGARKFPGKSIVQIDGKGHSFTVEDRDHADGLQIYEILDGLALQLKEQDNVTDVECNLGI</sequence>
<dbReference type="InterPro" id="IPR046848">
    <property type="entry name" value="E_motif"/>
</dbReference>
<dbReference type="RefSeq" id="XP_039145316.1">
    <property type="nucleotide sequence ID" value="XM_039289382.1"/>
</dbReference>
<feature type="repeat" description="PPR" evidence="2">
    <location>
        <begin position="118"/>
        <end position="152"/>
    </location>
</feature>
<dbReference type="Pfam" id="PF20431">
    <property type="entry name" value="E_motif"/>
    <property type="match status" value="1"/>
</dbReference>
<dbReference type="InterPro" id="IPR002885">
    <property type="entry name" value="PPR_rpt"/>
</dbReference>
<dbReference type="PROSITE" id="PS51375">
    <property type="entry name" value="PPR"/>
    <property type="match status" value="8"/>
</dbReference>
<dbReference type="InterPro" id="IPR011990">
    <property type="entry name" value="TPR-like_helical_dom_sf"/>
</dbReference>
<gene>
    <name evidence="4" type="primary">LOC120282551</name>
</gene>
<feature type="repeat" description="PPR" evidence="2">
    <location>
        <begin position="17"/>
        <end position="51"/>
    </location>
</feature>
<protein>
    <submittedName>
        <fullName evidence="4">LOW QUALITY PROTEIN: pentatricopeptide repeat-containing protein At4g19191, mitochondrial-like</fullName>
    </submittedName>
</protein>
<dbReference type="AlphaFoldDB" id="A0AB40CYY7"/>
<dbReference type="GeneID" id="120282551"/>
<evidence type="ECO:0000256" key="1">
    <source>
        <dbReference type="ARBA" id="ARBA00022737"/>
    </source>
</evidence>
<dbReference type="PANTHER" id="PTHR47926:SF395">
    <property type="entry name" value="TETRATRICOPEPTIDE-LIKE HELICAL DOMAIN, DYW DOMAIN PROTEIN-RELATED"/>
    <property type="match status" value="1"/>
</dbReference>
<feature type="repeat" description="PPR" evidence="2">
    <location>
        <begin position="87"/>
        <end position="117"/>
    </location>
</feature>
<dbReference type="Pfam" id="PF13041">
    <property type="entry name" value="PPR_2"/>
    <property type="match status" value="4"/>
</dbReference>
<evidence type="ECO:0000313" key="4">
    <source>
        <dbReference type="RefSeq" id="XP_039145316.1"/>
    </source>
</evidence>
<name>A0AB40CYY7_DIOCR</name>
<feature type="repeat" description="PPR" evidence="2">
    <location>
        <begin position="322"/>
        <end position="356"/>
    </location>
</feature>
<evidence type="ECO:0000313" key="3">
    <source>
        <dbReference type="Proteomes" id="UP001515500"/>
    </source>
</evidence>
<evidence type="ECO:0000256" key="2">
    <source>
        <dbReference type="PROSITE-ProRule" id="PRU00708"/>
    </source>
</evidence>
<feature type="repeat" description="PPR" evidence="2">
    <location>
        <begin position="291"/>
        <end position="321"/>
    </location>
</feature>
<keyword evidence="1" id="KW-0677">Repeat</keyword>